<feature type="chain" id="PRO_5016333400" evidence="1">
    <location>
        <begin position="37"/>
        <end position="341"/>
    </location>
</feature>
<name>A0A318SUI7_9BURK</name>
<dbReference type="AlphaFoldDB" id="A0A318SUI7"/>
<proteinExistence type="predicted"/>
<organism evidence="2 3">
    <name type="scientific">Xylophilus ampelinus</name>
    <dbReference type="NCBI Taxonomy" id="54067"/>
    <lineage>
        <taxon>Bacteria</taxon>
        <taxon>Pseudomonadati</taxon>
        <taxon>Pseudomonadota</taxon>
        <taxon>Betaproteobacteria</taxon>
        <taxon>Burkholderiales</taxon>
        <taxon>Xylophilus</taxon>
    </lineage>
</organism>
<gene>
    <name evidence="2" type="ORF">DFQ15_1077</name>
</gene>
<protein>
    <submittedName>
        <fullName evidence="2">Uncharacterized protein</fullName>
    </submittedName>
</protein>
<comment type="caution">
    <text evidence="2">The sequence shown here is derived from an EMBL/GenBank/DDBJ whole genome shotgun (WGS) entry which is preliminary data.</text>
</comment>
<evidence type="ECO:0000313" key="2">
    <source>
        <dbReference type="EMBL" id="PYE78357.1"/>
    </source>
</evidence>
<reference evidence="2 3" key="1">
    <citation type="submission" date="2018-06" db="EMBL/GenBank/DDBJ databases">
        <title>Genomic Encyclopedia of Type Strains, Phase III (KMG-III): the genomes of soil and plant-associated and newly described type strains.</title>
        <authorList>
            <person name="Whitman W."/>
        </authorList>
    </citation>
    <scope>NUCLEOTIDE SEQUENCE [LARGE SCALE GENOMIC DNA]</scope>
    <source>
        <strain evidence="2 3">CECT 7646</strain>
    </source>
</reference>
<evidence type="ECO:0000256" key="1">
    <source>
        <dbReference type="SAM" id="SignalP"/>
    </source>
</evidence>
<accession>A0A318SUI7</accession>
<keyword evidence="3" id="KW-1185">Reference proteome</keyword>
<evidence type="ECO:0000313" key="3">
    <source>
        <dbReference type="Proteomes" id="UP000247540"/>
    </source>
</evidence>
<sequence>MKFSVIVCAFSRGNAFLKRLSIAAGLGLSLVASASAQIDIEHSQQNTQPADSRPANIPAEYVVTPFGYFSPSCIREIHEGEKILDNEEILRIDGTIEPPNVCAQDNFTRQGERVSPQGLDEQGRLVRASTLKAVPPPTISYSYIEDGEYQTDKPVGRISASWTVPENPTLRSKQTIYFFPGVQGDTIMQPVLGYRGESDSWDLSSWNCCKNGTVNHSDFIPAKSGDKIVGDIYSTCAPGLACNRWNIDTHNLTTGKSVRLTSSPHGNPNLIMGGALEVYEVSACAEYPATGSLVFHDIEVYDQNSVRVASPPWEADSDAPAASPQCNYSTKVTPTSITITY</sequence>
<dbReference type="RefSeq" id="WP_199399826.1">
    <property type="nucleotide sequence ID" value="NZ_JAMOFZ010000007.1"/>
</dbReference>
<dbReference type="Proteomes" id="UP000247540">
    <property type="component" value="Unassembled WGS sequence"/>
</dbReference>
<keyword evidence="1" id="KW-0732">Signal</keyword>
<dbReference type="EMBL" id="QJTC01000007">
    <property type="protein sequence ID" value="PYE78357.1"/>
    <property type="molecule type" value="Genomic_DNA"/>
</dbReference>
<feature type="signal peptide" evidence="1">
    <location>
        <begin position="1"/>
        <end position="36"/>
    </location>
</feature>